<dbReference type="RefSeq" id="XP_066086855.1">
    <property type="nucleotide sequence ID" value="XM_066230758.1"/>
</dbReference>
<feature type="region of interest" description="Disordered" evidence="1">
    <location>
        <begin position="1"/>
        <end position="110"/>
    </location>
</feature>
<dbReference type="KEGG" id="ker:91105803"/>
<dbReference type="EMBL" id="CP144090">
    <property type="protein sequence ID" value="WWD08888.1"/>
    <property type="molecule type" value="Genomic_DNA"/>
</dbReference>
<feature type="compositionally biased region" description="Low complexity" evidence="1">
    <location>
        <begin position="41"/>
        <end position="51"/>
    </location>
</feature>
<keyword evidence="4" id="KW-1185">Reference proteome</keyword>
<feature type="domain" description="N-acetyltransferase ESCO acetyl-transferase" evidence="2">
    <location>
        <begin position="382"/>
        <end position="442"/>
    </location>
</feature>
<feature type="compositionally biased region" description="Basic and acidic residues" evidence="1">
    <location>
        <begin position="95"/>
        <end position="107"/>
    </location>
</feature>
<evidence type="ECO:0000256" key="1">
    <source>
        <dbReference type="SAM" id="MobiDB-lite"/>
    </source>
</evidence>
<evidence type="ECO:0000313" key="3">
    <source>
        <dbReference type="EMBL" id="WWD08888.1"/>
    </source>
</evidence>
<reference evidence="3 4" key="1">
    <citation type="submission" date="2024-01" db="EMBL/GenBank/DDBJ databases">
        <title>Comparative genomics of Cryptococcus and Kwoniella reveals pathogenesis evolution and contrasting modes of karyotype evolution via chromosome fusion or intercentromeric recombination.</title>
        <authorList>
            <person name="Coelho M.A."/>
            <person name="David-Palma M."/>
            <person name="Shea T."/>
            <person name="Bowers K."/>
            <person name="McGinley-Smith S."/>
            <person name="Mohammad A.W."/>
            <person name="Gnirke A."/>
            <person name="Yurkov A.M."/>
            <person name="Nowrousian M."/>
            <person name="Sun S."/>
            <person name="Cuomo C.A."/>
            <person name="Heitman J."/>
        </authorList>
    </citation>
    <scope>NUCLEOTIDE SEQUENCE [LARGE SCALE GENOMIC DNA]</scope>
    <source>
        <strain evidence="3 4">PYCC6329</strain>
    </source>
</reference>
<dbReference type="Pfam" id="PF13880">
    <property type="entry name" value="Acetyltransf_13"/>
    <property type="match status" value="1"/>
</dbReference>
<sequence length="454" mass="49159">MSKPVVRRTYGKAPPRVSSSSSSLFDDHPSSPPPLVSNFRSSSPPSSSRPDTPTPSSPPTPAKRPLCIRESSPLFFSADEADDEENEDPSLTPNLDEKVSKHVEINGKRTIKPLPSKKVVQSSLEGFFVPQPQTKKTQALQPSTTVSSPSSSKKTVDSPTSILGVKPLRPGSSKPKPLTQLHLTHLPLLHTCQGCGMSFMRGGEDESVHIAHHTRVLRGITWDGLGKGKGKSRDDEGWKVVRDDIPFGEKEKGKGKVVMVDGGCGGPKLDEILSTVDRVLSSPPLPQAILERCKIFLFVTSSPPPTNSTKRQKLDNSISKKVVQRERVVGVVVAQGIKWAMRVLKDGEQLQGEGAEKEKKVVVESGGFGSVTCDPAPLPTPLGIHRLYISPSYRSNNLSYHILNASCSNTVYGCTFDPTTGDVAFSQPTQSGRAVMERWGKGGIRVFVDDESQL</sequence>
<feature type="compositionally biased region" description="Low complexity" evidence="1">
    <location>
        <begin position="142"/>
        <end position="161"/>
    </location>
</feature>
<proteinExistence type="predicted"/>
<evidence type="ECO:0000259" key="2">
    <source>
        <dbReference type="Pfam" id="PF13880"/>
    </source>
</evidence>
<dbReference type="AlphaFoldDB" id="A0AAX4KUA1"/>
<name>A0AAX4KUA1_9TREE</name>
<dbReference type="PANTHER" id="PTHR45884">
    <property type="entry name" value="N-ACETYLTRANSFERASE ECO"/>
    <property type="match status" value="1"/>
</dbReference>
<feature type="compositionally biased region" description="Low complexity" evidence="1">
    <location>
        <begin position="14"/>
        <end position="24"/>
    </location>
</feature>
<dbReference type="GO" id="GO:0007064">
    <property type="term" value="P:mitotic sister chromatid cohesion"/>
    <property type="evidence" value="ECO:0007669"/>
    <property type="project" value="TreeGrafter"/>
</dbReference>
<feature type="compositionally biased region" description="Acidic residues" evidence="1">
    <location>
        <begin position="79"/>
        <end position="88"/>
    </location>
</feature>
<protein>
    <recommendedName>
        <fullName evidence="2">N-acetyltransferase ESCO acetyl-transferase domain-containing protein</fullName>
    </recommendedName>
</protein>
<organism evidence="3 4">
    <name type="scientific">Kwoniella europaea PYCC6329</name>
    <dbReference type="NCBI Taxonomy" id="1423913"/>
    <lineage>
        <taxon>Eukaryota</taxon>
        <taxon>Fungi</taxon>
        <taxon>Dikarya</taxon>
        <taxon>Basidiomycota</taxon>
        <taxon>Agaricomycotina</taxon>
        <taxon>Tremellomycetes</taxon>
        <taxon>Tremellales</taxon>
        <taxon>Cryptococcaceae</taxon>
        <taxon>Kwoniella</taxon>
    </lineage>
</organism>
<dbReference type="Proteomes" id="UP001358614">
    <property type="component" value="Chromosome 2"/>
</dbReference>
<feature type="compositionally biased region" description="Basic residues" evidence="1">
    <location>
        <begin position="1"/>
        <end position="10"/>
    </location>
</feature>
<feature type="region of interest" description="Disordered" evidence="1">
    <location>
        <begin position="130"/>
        <end position="175"/>
    </location>
</feature>
<feature type="compositionally biased region" description="Pro residues" evidence="1">
    <location>
        <begin position="52"/>
        <end position="62"/>
    </location>
</feature>
<accession>A0AAX4KUA1</accession>
<feature type="compositionally biased region" description="Polar residues" evidence="1">
    <location>
        <begin position="131"/>
        <end position="141"/>
    </location>
</feature>
<evidence type="ECO:0000313" key="4">
    <source>
        <dbReference type="Proteomes" id="UP001358614"/>
    </source>
</evidence>
<dbReference type="InterPro" id="IPR028009">
    <property type="entry name" value="ESCO_Acetyltransf_dom"/>
</dbReference>
<dbReference type="GeneID" id="91105803"/>
<dbReference type="GO" id="GO:0061733">
    <property type="term" value="F:protein-lysine-acetyltransferase activity"/>
    <property type="evidence" value="ECO:0007669"/>
    <property type="project" value="TreeGrafter"/>
</dbReference>
<dbReference type="GO" id="GO:0005634">
    <property type="term" value="C:nucleus"/>
    <property type="evidence" value="ECO:0007669"/>
    <property type="project" value="TreeGrafter"/>
</dbReference>
<dbReference type="GO" id="GO:0000785">
    <property type="term" value="C:chromatin"/>
    <property type="evidence" value="ECO:0007669"/>
    <property type="project" value="TreeGrafter"/>
</dbReference>
<dbReference type="PANTHER" id="PTHR45884:SF2">
    <property type="entry name" value="N-ACETYLTRANSFERASE ECO"/>
    <property type="match status" value="1"/>
</dbReference>
<gene>
    <name evidence="3" type="ORF">V865_007002</name>
</gene>